<dbReference type="KEGG" id="vg:37620379"/>
<protein>
    <submittedName>
        <fullName evidence="1">Replicase protein</fullName>
    </submittedName>
</protein>
<gene>
    <name evidence="1" type="primary">rep</name>
</gene>
<proteinExistence type="predicted"/>
<dbReference type="RefSeq" id="YP_009508857.1">
    <property type="nucleotide sequence ID" value="NC_039068.1"/>
</dbReference>
<name>D2WKE3_9VIRU</name>
<dbReference type="GeneID" id="37620379"/>
<accession>D2WKE3</accession>
<reference evidence="1 2" key="1">
    <citation type="journal article" date="2010" name="J. Gen. Virol.">
        <title>Novel circular DNA viruses in stool samples of wild-living chimpanzees.</title>
        <authorList>
            <person name="Blinkova O."/>
            <person name="Victoria J."/>
            <person name="Li Y."/>
            <person name="Keele B.F."/>
            <person name="Sanz C."/>
            <person name="Ndjango J.B."/>
            <person name="Peeters M."/>
            <person name="Travis D."/>
            <person name="Lonsdorf E.V."/>
            <person name="Wilson M.L."/>
            <person name="Pusey A.E."/>
            <person name="Hahn B.H."/>
            <person name="Delwart E.L."/>
        </authorList>
    </citation>
    <scope>NUCLEOTIDE SEQUENCE [LARGE SCALE GENOMIC DNA]</scope>
    <source>
        <strain evidence="1">DP152</strain>
    </source>
</reference>
<evidence type="ECO:0000313" key="1">
    <source>
        <dbReference type="EMBL" id="ADB24797.1"/>
    </source>
</evidence>
<sequence length="289" mass="33044">MGHMFGYTCLKRGCPRRPLDYALVYGVGISGHNDNDGTHPHERRANPLVQNLPRSRYSQMGYRAGGRSRRVQALAGQMQCAGCERPAVDGLSTVRIRMGRGYLDSYRRSVRISTSTRRKRATIGHRGIRWAHVNSEFGKMRWNQEGALEALQRTNDREIVVWYDQDGNMGKSWLCGHLYETGKAYYIPPYISTIQSMIQTVASLVLQDREAGYPPRPLIVIDIPRSWKWSTELYTAIEAIKDGLIMDPRYGARPVNIHGTKVIVLTNTKPKLDKLSEDRWVLYDPLLYM</sequence>
<evidence type="ECO:0000313" key="2">
    <source>
        <dbReference type="Proteomes" id="UP000240472"/>
    </source>
</evidence>
<organism evidence="1 2">
    <name type="scientific">Chimpanzee stool associated circular ssDNA virus</name>
    <dbReference type="NCBI Taxonomy" id="702718"/>
    <lineage>
        <taxon>Viruses</taxon>
        <taxon>Monodnaviria</taxon>
        <taxon>Shotokuvirae</taxon>
        <taxon>Cressdnaviricota</taxon>
        <taxon>Arfiviricetes</taxon>
        <taxon>Cremevirales</taxon>
        <taxon>Smacoviridae</taxon>
        <taxon>Porprismacovirus</taxon>
    </lineage>
</organism>
<keyword evidence="2" id="KW-1185">Reference proteome</keyword>
<dbReference type="Proteomes" id="UP000240472">
    <property type="component" value="Segment"/>
</dbReference>
<dbReference type="EMBL" id="GQ351272">
    <property type="protein sequence ID" value="ADB24797.1"/>
    <property type="molecule type" value="Genomic_DNA"/>
</dbReference>